<sequence>MSGGLKSLLKSGLMLWVVWLGACAYHADKGTMYQQLGEKQGITGVVDKLLVLIARDELLNKRFVDVDIPIFREHLIEQLCQVADGPCEYTGGTMSEVHRGLNISDAEFNRLVTHLREAMTQQQIPYVTQNRLLSTLAPMHSEVTYQ</sequence>
<gene>
    <name evidence="5" type="ORF">GCM10023150_00710</name>
</gene>
<dbReference type="EMBL" id="BAABFU010000001">
    <property type="protein sequence ID" value="GAA4342698.1"/>
    <property type="molecule type" value="Genomic_DNA"/>
</dbReference>
<dbReference type="Proteomes" id="UP001501294">
    <property type="component" value="Unassembled WGS sequence"/>
</dbReference>
<dbReference type="SUPFAM" id="SSF46458">
    <property type="entry name" value="Globin-like"/>
    <property type="match status" value="1"/>
</dbReference>
<dbReference type="CDD" id="cd00454">
    <property type="entry name" value="TrHb1_N"/>
    <property type="match status" value="1"/>
</dbReference>
<comment type="caution">
    <text evidence="5">The sequence shown here is derived from an EMBL/GenBank/DDBJ whole genome shotgun (WGS) entry which is preliminary data.</text>
</comment>
<proteinExistence type="predicted"/>
<dbReference type="InterPro" id="IPR009050">
    <property type="entry name" value="Globin-like_sf"/>
</dbReference>
<evidence type="ECO:0000256" key="4">
    <source>
        <dbReference type="ARBA" id="ARBA00023004"/>
    </source>
</evidence>
<keyword evidence="2" id="KW-0349">Heme</keyword>
<protein>
    <submittedName>
        <fullName evidence="5">Group 1 truncated hemoglobin</fullName>
    </submittedName>
</protein>
<dbReference type="InterPro" id="IPR001486">
    <property type="entry name" value="Hemoglobin_trunc"/>
</dbReference>
<organism evidence="5 6">
    <name type="scientific">Kangiella taiwanensis</name>
    <dbReference type="NCBI Taxonomy" id="1079179"/>
    <lineage>
        <taxon>Bacteria</taxon>
        <taxon>Pseudomonadati</taxon>
        <taxon>Pseudomonadota</taxon>
        <taxon>Gammaproteobacteria</taxon>
        <taxon>Kangiellales</taxon>
        <taxon>Kangiellaceae</taxon>
        <taxon>Kangiella</taxon>
    </lineage>
</organism>
<evidence type="ECO:0000256" key="3">
    <source>
        <dbReference type="ARBA" id="ARBA00022723"/>
    </source>
</evidence>
<evidence type="ECO:0000313" key="5">
    <source>
        <dbReference type="EMBL" id="GAA4342698.1"/>
    </source>
</evidence>
<dbReference type="InterPro" id="IPR012292">
    <property type="entry name" value="Globin/Proto"/>
</dbReference>
<evidence type="ECO:0000313" key="6">
    <source>
        <dbReference type="Proteomes" id="UP001501294"/>
    </source>
</evidence>
<keyword evidence="6" id="KW-1185">Reference proteome</keyword>
<accession>A0ABP8HQH3</accession>
<evidence type="ECO:0000256" key="2">
    <source>
        <dbReference type="ARBA" id="ARBA00022617"/>
    </source>
</evidence>
<keyword evidence="1" id="KW-0813">Transport</keyword>
<keyword evidence="3" id="KW-0479">Metal-binding</keyword>
<name>A0ABP8HQH3_9GAMM</name>
<reference evidence="6" key="1">
    <citation type="journal article" date="2019" name="Int. J. Syst. Evol. Microbiol.">
        <title>The Global Catalogue of Microorganisms (GCM) 10K type strain sequencing project: providing services to taxonomists for standard genome sequencing and annotation.</title>
        <authorList>
            <consortium name="The Broad Institute Genomics Platform"/>
            <consortium name="The Broad Institute Genome Sequencing Center for Infectious Disease"/>
            <person name="Wu L."/>
            <person name="Ma J."/>
        </authorList>
    </citation>
    <scope>NUCLEOTIDE SEQUENCE [LARGE SCALE GENOMIC DNA]</scope>
    <source>
        <strain evidence="6">JCM 17727</strain>
    </source>
</reference>
<dbReference type="Gene3D" id="1.10.490.10">
    <property type="entry name" value="Globins"/>
    <property type="match status" value="1"/>
</dbReference>
<dbReference type="Pfam" id="PF01152">
    <property type="entry name" value="Bac_globin"/>
    <property type="match status" value="1"/>
</dbReference>
<dbReference type="RefSeq" id="WP_223577582.1">
    <property type="nucleotide sequence ID" value="NZ_JAHCLT010000001.1"/>
</dbReference>
<evidence type="ECO:0000256" key="1">
    <source>
        <dbReference type="ARBA" id="ARBA00022448"/>
    </source>
</evidence>
<keyword evidence="4" id="KW-0408">Iron</keyword>
<dbReference type="PROSITE" id="PS51257">
    <property type="entry name" value="PROKAR_LIPOPROTEIN"/>
    <property type="match status" value="1"/>
</dbReference>